<dbReference type="PANTHER" id="PTHR33055">
    <property type="entry name" value="TRANSPOSASE FOR INSERTION SEQUENCE ELEMENT IS1111A"/>
    <property type="match status" value="1"/>
</dbReference>
<keyword evidence="3" id="KW-1185">Reference proteome</keyword>
<dbReference type="InterPro" id="IPR047650">
    <property type="entry name" value="Transpos_IS110"/>
</dbReference>
<evidence type="ECO:0000313" key="2">
    <source>
        <dbReference type="EMBL" id="PWR69870.1"/>
    </source>
</evidence>
<feature type="domain" description="Transposase IS110-like N-terminal" evidence="1">
    <location>
        <begin position="2"/>
        <end position="96"/>
    </location>
</feature>
<sequence length="171" mass="19621">MVACESTNNFWYHIHDSLCDHATVIVGNAHDMKVLTHKKTDKIDSEIIAKLALKGMITPSRVVPCHQRDFRNIVRMRHFLVRKRTDLKNRIHNIFDTELFHLSNVLTDVFGKSGRIIMDGILHGKSADEVIMSLKGQVKIKKGGDIRLLLEQSLSVYALMQLRHSLEVLRK</sequence>
<dbReference type="OrthoDB" id="117658at2157"/>
<organism evidence="2 3">
    <name type="scientific">Methanospirillum stamsii</name>
    <dbReference type="NCBI Taxonomy" id="1277351"/>
    <lineage>
        <taxon>Archaea</taxon>
        <taxon>Methanobacteriati</taxon>
        <taxon>Methanobacteriota</taxon>
        <taxon>Stenosarchaea group</taxon>
        <taxon>Methanomicrobia</taxon>
        <taxon>Methanomicrobiales</taxon>
        <taxon>Methanospirillaceae</taxon>
        <taxon>Methanospirillum</taxon>
    </lineage>
</organism>
<dbReference type="Proteomes" id="UP000245934">
    <property type="component" value="Unassembled WGS sequence"/>
</dbReference>
<evidence type="ECO:0000259" key="1">
    <source>
        <dbReference type="Pfam" id="PF01548"/>
    </source>
</evidence>
<dbReference type="GO" id="GO:0004803">
    <property type="term" value="F:transposase activity"/>
    <property type="evidence" value="ECO:0007669"/>
    <property type="project" value="InterPro"/>
</dbReference>
<protein>
    <recommendedName>
        <fullName evidence="1">Transposase IS110-like N-terminal domain-containing protein</fullName>
    </recommendedName>
</protein>
<dbReference type="GeneID" id="97608392"/>
<dbReference type="InterPro" id="IPR002525">
    <property type="entry name" value="Transp_IS110-like_N"/>
</dbReference>
<comment type="caution">
    <text evidence="2">The sequence shown here is derived from an EMBL/GenBank/DDBJ whole genome shotgun (WGS) entry which is preliminary data.</text>
</comment>
<gene>
    <name evidence="2" type="ORF">DLD82_16790</name>
</gene>
<evidence type="ECO:0000313" key="3">
    <source>
        <dbReference type="Proteomes" id="UP000245934"/>
    </source>
</evidence>
<dbReference type="PANTHER" id="PTHR33055:SF13">
    <property type="entry name" value="TRANSPOSASE"/>
    <property type="match status" value="1"/>
</dbReference>
<dbReference type="GO" id="GO:0006313">
    <property type="term" value="P:DNA transposition"/>
    <property type="evidence" value="ECO:0007669"/>
    <property type="project" value="InterPro"/>
</dbReference>
<dbReference type="EMBL" id="QGMZ01000051">
    <property type="protein sequence ID" value="PWR69870.1"/>
    <property type="molecule type" value="Genomic_DNA"/>
</dbReference>
<dbReference type="GO" id="GO:0003677">
    <property type="term" value="F:DNA binding"/>
    <property type="evidence" value="ECO:0007669"/>
    <property type="project" value="InterPro"/>
</dbReference>
<dbReference type="AlphaFoldDB" id="A0A2V2MU77"/>
<dbReference type="RefSeq" id="WP_109942289.1">
    <property type="nucleotide sequence ID" value="NZ_CP176366.1"/>
</dbReference>
<reference evidence="2 3" key="1">
    <citation type="submission" date="2018-05" db="EMBL/GenBank/DDBJ databases">
        <title>Draft genome of Methanospirillum stamsii Pt1.</title>
        <authorList>
            <person name="Dueholm M.S."/>
            <person name="Nielsen P.H."/>
            <person name="Bakmann L.F."/>
            <person name="Otzen D.E."/>
        </authorList>
    </citation>
    <scope>NUCLEOTIDE SEQUENCE [LARGE SCALE GENOMIC DNA]</scope>
    <source>
        <strain evidence="2 3">Pt1</strain>
    </source>
</reference>
<name>A0A2V2MU77_9EURY</name>
<accession>A0A2V2MU77</accession>
<proteinExistence type="predicted"/>
<dbReference type="Pfam" id="PF01548">
    <property type="entry name" value="DEDD_Tnp_IS110"/>
    <property type="match status" value="1"/>
</dbReference>